<keyword evidence="1" id="KW-0805">Transcription regulation</keyword>
<evidence type="ECO:0000256" key="1">
    <source>
        <dbReference type="ARBA" id="ARBA00023015"/>
    </source>
</evidence>
<dbReference type="PROSITE" id="PS51077">
    <property type="entry name" value="HTH_ICLR"/>
    <property type="match status" value="1"/>
</dbReference>
<dbReference type="PANTHER" id="PTHR30136">
    <property type="entry name" value="HELIX-TURN-HELIX TRANSCRIPTIONAL REGULATOR, ICLR FAMILY"/>
    <property type="match status" value="1"/>
</dbReference>
<geneLocation type="plasmid" evidence="7">
    <name>psfrenxt3a</name>
</geneLocation>
<dbReference type="Gene3D" id="1.10.10.10">
    <property type="entry name" value="Winged helix-like DNA-binding domain superfamily/Winged helix DNA-binding domain"/>
    <property type="match status" value="1"/>
</dbReference>
<dbReference type="Gene3D" id="3.30.450.40">
    <property type="match status" value="1"/>
</dbReference>
<dbReference type="SUPFAM" id="SSF55781">
    <property type="entry name" value="GAF domain-like"/>
    <property type="match status" value="1"/>
</dbReference>
<keyword evidence="6" id="KW-0614">Plasmid</keyword>
<dbReference type="GO" id="GO:0003700">
    <property type="term" value="F:DNA-binding transcription factor activity"/>
    <property type="evidence" value="ECO:0007669"/>
    <property type="project" value="TreeGrafter"/>
</dbReference>
<proteinExistence type="predicted"/>
<dbReference type="InterPro" id="IPR036388">
    <property type="entry name" value="WH-like_DNA-bd_sf"/>
</dbReference>
<dbReference type="GO" id="GO:0045892">
    <property type="term" value="P:negative regulation of DNA-templated transcription"/>
    <property type="evidence" value="ECO:0007669"/>
    <property type="project" value="TreeGrafter"/>
</dbReference>
<accession>A0A2L0HA52</accession>
<dbReference type="FunFam" id="1.10.10.10:FF:000056">
    <property type="entry name" value="IclR family transcriptional regulator"/>
    <property type="match status" value="1"/>
</dbReference>
<name>A0A2L0HA52_RHIFR</name>
<dbReference type="AlphaFoldDB" id="A0A2L0HA52"/>
<evidence type="ECO:0000256" key="3">
    <source>
        <dbReference type="ARBA" id="ARBA00023163"/>
    </source>
</evidence>
<sequence>MKSVDRALYLLSYFTVQEPEWGLSELARKSKIDKATTLRILVALIRNGFVEQHPETKKYRLGIAVLRLARVREASFPLLSLVNPVLDRLAEEMQETAHATLASETAMITIAIAEPKRSTRVWVDPSQLLPFHATASGLAYLAFAAPGIREGVLASTELTRYTQNTLVEPEKIGTQLEQVRARGFAFSPGSFEAESSGIAAPIFSGDGEAFGSVAIAGVASRMTKDHQLKAARLVVGASVEISRAIGAEPHPNVLRAERELLNA</sequence>
<protein>
    <submittedName>
        <fullName evidence="6">IclR family transcriptional regulator protein</fullName>
    </submittedName>
</protein>
<evidence type="ECO:0000256" key="2">
    <source>
        <dbReference type="ARBA" id="ARBA00023125"/>
    </source>
</evidence>
<dbReference type="Pfam" id="PF01614">
    <property type="entry name" value="IclR_C"/>
    <property type="match status" value="1"/>
</dbReference>
<dbReference type="Pfam" id="PF09339">
    <property type="entry name" value="HTH_IclR"/>
    <property type="match status" value="1"/>
</dbReference>
<dbReference type="GO" id="GO:0003677">
    <property type="term" value="F:DNA binding"/>
    <property type="evidence" value="ECO:0007669"/>
    <property type="project" value="UniProtKB-KW"/>
</dbReference>
<dbReference type="PROSITE" id="PS51078">
    <property type="entry name" value="ICLR_ED"/>
    <property type="match status" value="1"/>
</dbReference>
<evidence type="ECO:0000259" key="5">
    <source>
        <dbReference type="PROSITE" id="PS51078"/>
    </source>
</evidence>
<dbReference type="EMBL" id="CP024308">
    <property type="protein sequence ID" value="AUX78380.1"/>
    <property type="molecule type" value="Genomic_DNA"/>
</dbReference>
<dbReference type="InterPro" id="IPR029016">
    <property type="entry name" value="GAF-like_dom_sf"/>
</dbReference>
<dbReference type="SUPFAM" id="SSF46785">
    <property type="entry name" value="Winged helix' DNA-binding domain"/>
    <property type="match status" value="1"/>
</dbReference>
<keyword evidence="3" id="KW-0804">Transcription</keyword>
<dbReference type="InterPro" id="IPR050707">
    <property type="entry name" value="HTH_MetabolicPath_Reg"/>
</dbReference>
<evidence type="ECO:0000313" key="6">
    <source>
        <dbReference type="EMBL" id="AUX78380.1"/>
    </source>
</evidence>
<dbReference type="InterPro" id="IPR005471">
    <property type="entry name" value="Tscrpt_reg_IclR_N"/>
</dbReference>
<gene>
    <name evidence="6" type="ORF">NXT3_PA00085</name>
</gene>
<dbReference type="InterPro" id="IPR036390">
    <property type="entry name" value="WH_DNA-bd_sf"/>
</dbReference>
<dbReference type="PANTHER" id="PTHR30136:SF24">
    <property type="entry name" value="HTH-TYPE TRANSCRIPTIONAL REPRESSOR ALLR"/>
    <property type="match status" value="1"/>
</dbReference>
<evidence type="ECO:0000313" key="7">
    <source>
        <dbReference type="Proteomes" id="UP000239340"/>
    </source>
</evidence>
<dbReference type="InterPro" id="IPR014757">
    <property type="entry name" value="Tscrpt_reg_IclR_C"/>
</dbReference>
<keyword evidence="2" id="KW-0238">DNA-binding</keyword>
<dbReference type="SMART" id="SM00346">
    <property type="entry name" value="HTH_ICLR"/>
    <property type="match status" value="1"/>
</dbReference>
<feature type="domain" description="IclR-ED" evidence="5">
    <location>
        <begin position="64"/>
        <end position="247"/>
    </location>
</feature>
<evidence type="ECO:0000259" key="4">
    <source>
        <dbReference type="PROSITE" id="PS51077"/>
    </source>
</evidence>
<organism evidence="6 7">
    <name type="scientific">Rhizobium fredii</name>
    <name type="common">Sinorhizobium fredii</name>
    <dbReference type="NCBI Taxonomy" id="380"/>
    <lineage>
        <taxon>Bacteria</taxon>
        <taxon>Pseudomonadati</taxon>
        <taxon>Pseudomonadota</taxon>
        <taxon>Alphaproteobacteria</taxon>
        <taxon>Hyphomicrobiales</taxon>
        <taxon>Rhizobiaceae</taxon>
        <taxon>Sinorhizobium/Ensifer group</taxon>
        <taxon>Sinorhizobium</taxon>
    </lineage>
</organism>
<reference evidence="6 7" key="1">
    <citation type="submission" date="2017-10" db="EMBL/GenBank/DDBJ databases">
        <title>Analysis of the genome sequences of Rhizobium populations associated to common bean (phaseolus vulgaris).</title>
        <authorList>
            <person name="Bustos P."/>
            <person name="Santamaria R.I."/>
            <person name="Miranda-Sanchez F."/>
            <person name="Perez-Carrascal O."/>
            <person name="Juarez S."/>
            <person name="Lozano L."/>
            <person name="Martinez-Flores I."/>
            <person name="Vinuesa P."/>
            <person name="Martinez-Romero E."/>
            <person name="Cevallos M.A."/>
            <person name="Romero D."/>
            <person name="Davila G."/>
            <person name="Gonzalez V."/>
        </authorList>
    </citation>
    <scope>NUCLEOTIDE SEQUENCE [LARGE SCALE GENOMIC DNA]</scope>
    <source>
        <strain evidence="6 7">NXT3</strain>
        <plasmid evidence="7">Plasmid psfrenxt3a</plasmid>
    </source>
</reference>
<feature type="domain" description="HTH iclR-type" evidence="4">
    <location>
        <begin position="1"/>
        <end position="63"/>
    </location>
</feature>
<dbReference type="Proteomes" id="UP000239340">
    <property type="component" value="Plasmid pSfreNXT3a"/>
</dbReference>